<sequence length="78" mass="9360">MKKLDEMSDRELLEFIFGAQVQLMRKINRIERHLGKEVDIKEYMDKNEHLDEVYENMLGLNGNFSIQISKRAEEDKEE</sequence>
<dbReference type="RefSeq" id="WP_155168785.1">
    <property type="nucleotide sequence ID" value="NZ_BAAAFL010000012.1"/>
</dbReference>
<evidence type="ECO:0000313" key="1">
    <source>
        <dbReference type="EMBL" id="MTI23637.1"/>
    </source>
</evidence>
<proteinExistence type="predicted"/>
<protein>
    <submittedName>
        <fullName evidence="1">Uncharacterized protein</fullName>
    </submittedName>
</protein>
<comment type="caution">
    <text evidence="1">The sequence shown here is derived from an EMBL/GenBank/DDBJ whole genome shotgun (WGS) entry which is preliminary data.</text>
</comment>
<evidence type="ECO:0000313" key="2">
    <source>
        <dbReference type="Proteomes" id="UP000798808"/>
    </source>
</evidence>
<dbReference type="EMBL" id="SMLW01000261">
    <property type="protein sequence ID" value="MTI23637.1"/>
    <property type="molecule type" value="Genomic_DNA"/>
</dbReference>
<dbReference type="Proteomes" id="UP000798808">
    <property type="component" value="Unassembled WGS sequence"/>
</dbReference>
<keyword evidence="2" id="KW-1185">Reference proteome</keyword>
<accession>A0ABW9RIA0</accession>
<gene>
    <name evidence="1" type="ORF">E1163_01595</name>
</gene>
<name>A0ABW9RIA0_9BACT</name>
<reference evidence="1 2" key="1">
    <citation type="submission" date="2019-02" db="EMBL/GenBank/DDBJ databases">
        <authorList>
            <person name="Goldberg S.R."/>
            <person name="Haltli B.A."/>
            <person name="Correa H."/>
            <person name="Russell K.G."/>
        </authorList>
    </citation>
    <scope>NUCLEOTIDE SEQUENCE [LARGE SCALE GENOMIC DNA]</scope>
    <source>
        <strain evidence="1 2">JCM 16186</strain>
    </source>
</reference>
<organism evidence="1 2">
    <name type="scientific">Fulvivirga kasyanovii</name>
    <dbReference type="NCBI Taxonomy" id="396812"/>
    <lineage>
        <taxon>Bacteria</taxon>
        <taxon>Pseudomonadati</taxon>
        <taxon>Bacteroidota</taxon>
        <taxon>Cytophagia</taxon>
        <taxon>Cytophagales</taxon>
        <taxon>Fulvivirgaceae</taxon>
        <taxon>Fulvivirga</taxon>
    </lineage>
</organism>